<dbReference type="Pfam" id="PF16448">
    <property type="entry name" value="LapD_MoxY_N"/>
    <property type="match status" value="1"/>
</dbReference>
<organism evidence="5 6">
    <name type="scientific">Corallincola holothuriorum</name>
    <dbReference type="NCBI Taxonomy" id="2282215"/>
    <lineage>
        <taxon>Bacteria</taxon>
        <taxon>Pseudomonadati</taxon>
        <taxon>Pseudomonadota</taxon>
        <taxon>Gammaproteobacteria</taxon>
        <taxon>Alteromonadales</taxon>
        <taxon>Psychromonadaceae</taxon>
        <taxon>Corallincola</taxon>
    </lineage>
</organism>
<evidence type="ECO:0000259" key="2">
    <source>
        <dbReference type="PROSITE" id="PS50883"/>
    </source>
</evidence>
<evidence type="ECO:0000259" key="4">
    <source>
        <dbReference type="PROSITE" id="PS50887"/>
    </source>
</evidence>
<dbReference type="Gene3D" id="6.10.340.10">
    <property type="match status" value="1"/>
</dbReference>
<dbReference type="SMART" id="SM00304">
    <property type="entry name" value="HAMP"/>
    <property type="match status" value="1"/>
</dbReference>
<dbReference type="InterPro" id="IPR003660">
    <property type="entry name" value="HAMP_dom"/>
</dbReference>
<dbReference type="SMART" id="SM00052">
    <property type="entry name" value="EAL"/>
    <property type="match status" value="1"/>
</dbReference>
<dbReference type="InterPro" id="IPR050706">
    <property type="entry name" value="Cyclic-di-GMP_PDE-like"/>
</dbReference>
<feature type="domain" description="EAL" evidence="2">
    <location>
        <begin position="404"/>
        <end position="650"/>
    </location>
</feature>
<evidence type="ECO:0000313" key="5">
    <source>
        <dbReference type="EMBL" id="RCU45480.1"/>
    </source>
</evidence>
<dbReference type="PROSITE" id="PS50885">
    <property type="entry name" value="HAMP"/>
    <property type="match status" value="1"/>
</dbReference>
<dbReference type="SUPFAM" id="SSF141868">
    <property type="entry name" value="EAL domain-like"/>
    <property type="match status" value="1"/>
</dbReference>
<evidence type="ECO:0000259" key="3">
    <source>
        <dbReference type="PROSITE" id="PS50885"/>
    </source>
</evidence>
<dbReference type="PROSITE" id="PS51257">
    <property type="entry name" value="PROKAR_LIPOPROTEIN"/>
    <property type="match status" value="1"/>
</dbReference>
<dbReference type="Gene3D" id="3.20.20.450">
    <property type="entry name" value="EAL domain"/>
    <property type="match status" value="1"/>
</dbReference>
<protein>
    <submittedName>
        <fullName evidence="5">EAL domain-containing protein</fullName>
    </submittedName>
</protein>
<dbReference type="GO" id="GO:0016020">
    <property type="term" value="C:membrane"/>
    <property type="evidence" value="ECO:0007669"/>
    <property type="project" value="InterPro"/>
</dbReference>
<dbReference type="Proteomes" id="UP000252558">
    <property type="component" value="Unassembled WGS sequence"/>
</dbReference>
<dbReference type="InterPro" id="IPR029787">
    <property type="entry name" value="Nucleotide_cyclase"/>
</dbReference>
<dbReference type="AlphaFoldDB" id="A0A368N5R5"/>
<dbReference type="EMBL" id="QPID01000010">
    <property type="protein sequence ID" value="RCU45480.1"/>
    <property type="molecule type" value="Genomic_DNA"/>
</dbReference>
<dbReference type="InterPro" id="IPR000160">
    <property type="entry name" value="GGDEF_dom"/>
</dbReference>
<keyword evidence="1" id="KW-0472">Membrane</keyword>
<sequence length="650" mass="73324">MTLSRQLLRMIGLLLGLMLVACWLIYLQNSRSEMQQQLGNHAQDTATALSLTLTPYTSPLDVAAITATITALHDRGYFSQIALFDNDNRLIAGKQTPLEQQNGAPQWFKQLYPLQAPTQKMELSDGWRVMGRVEVTADVTQAYNRLWLAGWQFMLATLIILLVAVIAARLLVKRILKPLQQLQKQAAQISQRSFKPMQAMSGTQEIDSLVDSFNQMSDALKELFSGLEEKAEHLQLQAFQDDETGLGNRRGFIAELQHLTQSEQASIGCIGLLKLNIEALHQKQGYSAVTQLWRGLVQRIEQEKLAANQSFRLHDDEVAILFPQCDRQRAERSMQGLLEFLSEQESELADEGLGHAGLCYFRPGDSQDQLLSELDLAQQQARQQGAHNLFFNQGNRELPTILLNTQRRQQLIDAIIKEQRFEFRWQGVKQLVRDNHLYKEWLPTFADLKGQALPTATILALARQTDQLPALERGIVTEALAFAKQQPGGDFSVNLDPLTLQDRDFSLWLIDRCRKDPTLAKRLILEFDERRLTPSYNSISNIISQLALLGVRFAIDHFGAATASFALLTSMKPNYLKLDGRYSHQLALHIDNQFFIQTLLQLCRGLQCTLVALEIEDKEDLALLRQLGVEHGQGYLLGKPAPLASATMLS</sequence>
<dbReference type="PANTHER" id="PTHR33121:SF79">
    <property type="entry name" value="CYCLIC DI-GMP PHOSPHODIESTERASE PDED-RELATED"/>
    <property type="match status" value="1"/>
</dbReference>
<dbReference type="Pfam" id="PF00672">
    <property type="entry name" value="HAMP"/>
    <property type="match status" value="1"/>
</dbReference>
<keyword evidence="1" id="KW-0812">Transmembrane</keyword>
<dbReference type="Pfam" id="PF00563">
    <property type="entry name" value="EAL"/>
    <property type="match status" value="1"/>
</dbReference>
<dbReference type="InterPro" id="IPR032244">
    <property type="entry name" value="LapD_MoxY_N"/>
</dbReference>
<feature type="domain" description="HAMP" evidence="3">
    <location>
        <begin position="173"/>
        <end position="225"/>
    </location>
</feature>
<dbReference type="Gene3D" id="3.30.70.270">
    <property type="match status" value="1"/>
</dbReference>
<feature type="domain" description="GGDEF" evidence="4">
    <location>
        <begin position="268"/>
        <end position="394"/>
    </location>
</feature>
<dbReference type="InterPro" id="IPR035919">
    <property type="entry name" value="EAL_sf"/>
</dbReference>
<evidence type="ECO:0000313" key="6">
    <source>
        <dbReference type="Proteomes" id="UP000252558"/>
    </source>
</evidence>
<name>A0A368N5R5_9GAMM</name>
<accession>A0A368N5R5</accession>
<reference evidence="5 6" key="1">
    <citation type="submission" date="2018-07" db="EMBL/GenBank/DDBJ databases">
        <title>Corallincola holothuriorum sp. nov., a new facultative anaerobe isolated from sea cucumber Apostichopus japonicus.</title>
        <authorList>
            <person name="Xia H."/>
        </authorList>
    </citation>
    <scope>NUCLEOTIDE SEQUENCE [LARGE SCALE GENOMIC DNA]</scope>
    <source>
        <strain evidence="5 6">C4</strain>
    </source>
</reference>
<dbReference type="Gene3D" id="3.30.110.200">
    <property type="match status" value="1"/>
</dbReference>
<dbReference type="GO" id="GO:0007165">
    <property type="term" value="P:signal transduction"/>
    <property type="evidence" value="ECO:0007669"/>
    <property type="project" value="InterPro"/>
</dbReference>
<dbReference type="SUPFAM" id="SSF55073">
    <property type="entry name" value="Nucleotide cyclase"/>
    <property type="match status" value="1"/>
</dbReference>
<dbReference type="OrthoDB" id="5894408at2"/>
<dbReference type="GO" id="GO:0071111">
    <property type="term" value="F:cyclic-guanylate-specific phosphodiesterase activity"/>
    <property type="evidence" value="ECO:0007669"/>
    <property type="project" value="InterPro"/>
</dbReference>
<feature type="transmembrane region" description="Helical" evidence="1">
    <location>
        <begin position="7"/>
        <end position="26"/>
    </location>
</feature>
<dbReference type="RefSeq" id="WP_114339336.1">
    <property type="nucleotide sequence ID" value="NZ_QPID01000010.1"/>
</dbReference>
<dbReference type="InterPro" id="IPR001633">
    <property type="entry name" value="EAL_dom"/>
</dbReference>
<dbReference type="SUPFAM" id="SSF158472">
    <property type="entry name" value="HAMP domain-like"/>
    <property type="match status" value="1"/>
</dbReference>
<evidence type="ECO:0000256" key="1">
    <source>
        <dbReference type="SAM" id="Phobius"/>
    </source>
</evidence>
<dbReference type="Pfam" id="PF00990">
    <property type="entry name" value="GGDEF"/>
    <property type="match status" value="1"/>
</dbReference>
<dbReference type="InterPro" id="IPR043128">
    <property type="entry name" value="Rev_trsase/Diguanyl_cyclase"/>
</dbReference>
<proteinExistence type="predicted"/>
<gene>
    <name evidence="5" type="ORF">DU002_15615</name>
</gene>
<comment type="caution">
    <text evidence="5">The sequence shown here is derived from an EMBL/GenBank/DDBJ whole genome shotgun (WGS) entry which is preliminary data.</text>
</comment>
<dbReference type="PROSITE" id="PS50887">
    <property type="entry name" value="GGDEF"/>
    <property type="match status" value="1"/>
</dbReference>
<dbReference type="SMART" id="SM00267">
    <property type="entry name" value="GGDEF"/>
    <property type="match status" value="1"/>
</dbReference>
<feature type="transmembrane region" description="Helical" evidence="1">
    <location>
        <begin position="151"/>
        <end position="172"/>
    </location>
</feature>
<dbReference type="CDD" id="cd01948">
    <property type="entry name" value="EAL"/>
    <property type="match status" value="1"/>
</dbReference>
<keyword evidence="1" id="KW-1133">Transmembrane helix</keyword>
<keyword evidence="6" id="KW-1185">Reference proteome</keyword>
<dbReference type="PROSITE" id="PS50883">
    <property type="entry name" value="EAL"/>
    <property type="match status" value="1"/>
</dbReference>
<dbReference type="PANTHER" id="PTHR33121">
    <property type="entry name" value="CYCLIC DI-GMP PHOSPHODIESTERASE PDEF"/>
    <property type="match status" value="1"/>
</dbReference>